<dbReference type="GO" id="GO:0015074">
    <property type="term" value="P:DNA integration"/>
    <property type="evidence" value="ECO:0007669"/>
    <property type="project" value="InterPro"/>
</dbReference>
<dbReference type="EMBL" id="LVXZ01000038">
    <property type="protein sequence ID" value="OAP92621.1"/>
    <property type="molecule type" value="Genomic_DNA"/>
</dbReference>
<accession>A0A179BNB6</accession>
<name>A0A179BNB6_ACIFR</name>
<keyword evidence="2" id="KW-1185">Reference proteome</keyword>
<dbReference type="Proteomes" id="UP000078302">
    <property type="component" value="Unassembled WGS sequence"/>
</dbReference>
<evidence type="ECO:0000313" key="1">
    <source>
        <dbReference type="EMBL" id="OAP92621.1"/>
    </source>
</evidence>
<evidence type="ECO:0008006" key="3">
    <source>
        <dbReference type="Google" id="ProtNLM"/>
    </source>
</evidence>
<reference evidence="1 2" key="1">
    <citation type="submission" date="2016-04" db="EMBL/GenBank/DDBJ databases">
        <title>Acidithiobacillus ferrooxidans genome sequencing and assembly.</title>
        <authorList>
            <person name="Zhou Z."/>
        </authorList>
    </citation>
    <scope>NUCLEOTIDE SEQUENCE [LARGE SCALE GENOMIC DNA]</scope>
    <source>
        <strain evidence="1 2">BY0502</strain>
    </source>
</reference>
<comment type="caution">
    <text evidence="1">The sequence shown here is derived from an EMBL/GenBank/DDBJ whole genome shotgun (WGS) entry which is preliminary data.</text>
</comment>
<dbReference type="GO" id="GO:0006310">
    <property type="term" value="P:DNA recombination"/>
    <property type="evidence" value="ECO:0007669"/>
    <property type="project" value="InterPro"/>
</dbReference>
<dbReference type="GO" id="GO:0003677">
    <property type="term" value="F:DNA binding"/>
    <property type="evidence" value="ECO:0007669"/>
    <property type="project" value="InterPro"/>
</dbReference>
<evidence type="ECO:0000313" key="2">
    <source>
        <dbReference type="Proteomes" id="UP000078302"/>
    </source>
</evidence>
<dbReference type="AlphaFoldDB" id="A0A179BNB6"/>
<dbReference type="RefSeq" id="WP_064218349.1">
    <property type="nucleotide sequence ID" value="NZ_LVXZ01000038.1"/>
</dbReference>
<sequence length="674" mass="75963">MNYSYQAQIEIPSSAVPPDPWITGSRLPLDHVISRQLDGSPASKVGDLQWNWDAYKSRGRNGTYSFIYWERGSAETQGAVQSLSDARLARVREMQHLMTLLIYKRNGIPLSSSTLDGYLTSLVRIAQYAESRSISIADVFETPKHLDPLILMVRDTAAAMLFRWWNQLSKLDETDVGFKMEPPANLDELRKRADDHKHGKKQKAPLPTRTYSEFINGLMTELNAIEPIIGELVDTVQRLAEERNALPDDLKKADKGVITKLLLSLRATWSPELLAYYKLREYPNVLNSLNSSLGDIQRVCKLAIHAFTGMRSAEAAYLPYHCAEIENGRHGNQHIVLAGITTKLEGGRRRRARWVTNQIGLLAVQVAQKVASAIYSPLGITPDNKDAVRDDYPLFVSPAWLPWGVASGAKVEPASNLSLAGASDYLNAMLRPIIQESDIEELEQIDPYRDWRSEAEFAIGQPWPLKSHQLRRSLALYAQRSGLVALSSLRRQLQHITREMSQYYARGSQFARNFIEDDPQDYSTHICKEWRDVMGESACLAYLRDVIFVEEPLLGGAGNFIEQQKRRGTIVPRDEMMRRFKKGLMSYKANPLGGCTNPDDCNSEGKGLSLLDIHCLEDGCKHLIAKRSNIIKIIPYQQKLVEVLSPESVEYSMEKRELDVLLAAAELPLEPSNV</sequence>
<proteinExistence type="predicted"/>
<protein>
    <recommendedName>
        <fullName evidence="3">Integrase</fullName>
    </recommendedName>
</protein>
<organism evidence="1 2">
    <name type="scientific">Acidithiobacillus ferrooxidans</name>
    <name type="common">Thiobacillus ferrooxidans</name>
    <dbReference type="NCBI Taxonomy" id="920"/>
    <lineage>
        <taxon>Bacteria</taxon>
        <taxon>Pseudomonadati</taxon>
        <taxon>Pseudomonadota</taxon>
        <taxon>Acidithiobacillia</taxon>
        <taxon>Acidithiobacillales</taxon>
        <taxon>Acidithiobacillaceae</taxon>
        <taxon>Acidithiobacillus</taxon>
    </lineage>
</organism>
<gene>
    <name evidence="1" type="ORF">A4H96_03685</name>
</gene>
<dbReference type="InterPro" id="IPR013762">
    <property type="entry name" value="Integrase-like_cat_sf"/>
</dbReference>
<dbReference type="OrthoDB" id="8768428at2"/>
<dbReference type="Gene3D" id="1.10.443.10">
    <property type="entry name" value="Intergrase catalytic core"/>
    <property type="match status" value="1"/>
</dbReference>